<dbReference type="InParanoid" id="T1EVN2"/>
<organism evidence="3 4">
    <name type="scientific">Helobdella robusta</name>
    <name type="common">Californian leech</name>
    <dbReference type="NCBI Taxonomy" id="6412"/>
    <lineage>
        <taxon>Eukaryota</taxon>
        <taxon>Metazoa</taxon>
        <taxon>Spiralia</taxon>
        <taxon>Lophotrochozoa</taxon>
        <taxon>Annelida</taxon>
        <taxon>Clitellata</taxon>
        <taxon>Hirudinea</taxon>
        <taxon>Rhynchobdellida</taxon>
        <taxon>Glossiphoniidae</taxon>
        <taxon>Helobdella</taxon>
    </lineage>
</organism>
<evidence type="ECO:0000313" key="4">
    <source>
        <dbReference type="Proteomes" id="UP000015101"/>
    </source>
</evidence>
<accession>T1EVN2</accession>
<evidence type="ECO:0000313" key="2">
    <source>
        <dbReference type="EMBL" id="ESN92546.1"/>
    </source>
</evidence>
<dbReference type="CTD" id="20200632"/>
<sequence length="108" mass="12150">MTRWPWKHAAFVQVLLVLLLFQALRSIKSFSDEFLLNKEIIGMLFNILNSILLKGIKEVGMKFDQTCLMRIFFNCCCGEFKLLMLLDVVLAAAMDNDVDGRGDTGGGS</sequence>
<name>T1EVN2_HELRO</name>
<evidence type="ECO:0000313" key="3">
    <source>
        <dbReference type="EnsemblMetazoa" id="HelroP164617"/>
    </source>
</evidence>
<dbReference type="EnsemblMetazoa" id="HelroT164617">
    <property type="protein sequence ID" value="HelroP164617"/>
    <property type="gene ID" value="HelroG164617"/>
</dbReference>
<dbReference type="AlphaFoldDB" id="T1EVN2"/>
<reference evidence="2 4" key="2">
    <citation type="journal article" date="2013" name="Nature">
        <title>Insights into bilaterian evolution from three spiralian genomes.</title>
        <authorList>
            <person name="Simakov O."/>
            <person name="Marletaz F."/>
            <person name="Cho S.J."/>
            <person name="Edsinger-Gonzales E."/>
            <person name="Havlak P."/>
            <person name="Hellsten U."/>
            <person name="Kuo D.H."/>
            <person name="Larsson T."/>
            <person name="Lv J."/>
            <person name="Arendt D."/>
            <person name="Savage R."/>
            <person name="Osoegawa K."/>
            <person name="de Jong P."/>
            <person name="Grimwood J."/>
            <person name="Chapman J.A."/>
            <person name="Shapiro H."/>
            <person name="Aerts A."/>
            <person name="Otillar R.P."/>
            <person name="Terry A.Y."/>
            <person name="Boore J.L."/>
            <person name="Grigoriev I.V."/>
            <person name="Lindberg D.R."/>
            <person name="Seaver E.C."/>
            <person name="Weisblat D.A."/>
            <person name="Putnam N.H."/>
            <person name="Rokhsar D.S."/>
        </authorList>
    </citation>
    <scope>NUCLEOTIDE SEQUENCE</scope>
</reference>
<evidence type="ECO:0008006" key="5">
    <source>
        <dbReference type="Google" id="ProtNLM"/>
    </source>
</evidence>
<reference evidence="3" key="3">
    <citation type="submission" date="2015-06" db="UniProtKB">
        <authorList>
            <consortium name="EnsemblMetazoa"/>
        </authorList>
    </citation>
    <scope>IDENTIFICATION</scope>
</reference>
<dbReference type="RefSeq" id="XP_009028883.1">
    <property type="nucleotide sequence ID" value="XM_009030635.1"/>
</dbReference>
<keyword evidence="1" id="KW-0732">Signal</keyword>
<dbReference type="Proteomes" id="UP000015101">
    <property type="component" value="Unassembled WGS sequence"/>
</dbReference>
<feature type="chain" id="PRO_5010980113" description="Ion transport domain-containing protein" evidence="1">
    <location>
        <begin position="27"/>
        <end position="108"/>
    </location>
</feature>
<dbReference type="KEGG" id="hro:HELRODRAFT_164617"/>
<feature type="signal peptide" evidence="1">
    <location>
        <begin position="1"/>
        <end position="26"/>
    </location>
</feature>
<proteinExistence type="predicted"/>
<dbReference type="HOGENOM" id="CLU_2199791_0_0_1"/>
<gene>
    <name evidence="3" type="primary">20200632</name>
    <name evidence="2" type="ORF">HELRODRAFT_164617</name>
</gene>
<reference evidence="4" key="1">
    <citation type="submission" date="2012-12" db="EMBL/GenBank/DDBJ databases">
        <authorList>
            <person name="Hellsten U."/>
            <person name="Grimwood J."/>
            <person name="Chapman J.A."/>
            <person name="Shapiro H."/>
            <person name="Aerts A."/>
            <person name="Otillar R.P."/>
            <person name="Terry A.Y."/>
            <person name="Boore J.L."/>
            <person name="Simakov O."/>
            <person name="Marletaz F."/>
            <person name="Cho S.-J."/>
            <person name="Edsinger-Gonzales E."/>
            <person name="Havlak P."/>
            <person name="Kuo D.-H."/>
            <person name="Larsson T."/>
            <person name="Lv J."/>
            <person name="Arendt D."/>
            <person name="Savage R."/>
            <person name="Osoegawa K."/>
            <person name="de Jong P."/>
            <person name="Lindberg D.R."/>
            <person name="Seaver E.C."/>
            <person name="Weisblat D.A."/>
            <person name="Putnam N.H."/>
            <person name="Grigoriev I.V."/>
            <person name="Rokhsar D.S."/>
        </authorList>
    </citation>
    <scope>NUCLEOTIDE SEQUENCE</scope>
</reference>
<protein>
    <recommendedName>
        <fullName evidence="5">Ion transport domain-containing protein</fullName>
    </recommendedName>
</protein>
<dbReference type="EMBL" id="KB097639">
    <property type="protein sequence ID" value="ESN92546.1"/>
    <property type="molecule type" value="Genomic_DNA"/>
</dbReference>
<evidence type="ECO:0000256" key="1">
    <source>
        <dbReference type="SAM" id="SignalP"/>
    </source>
</evidence>
<dbReference type="GeneID" id="20200632"/>
<dbReference type="EMBL" id="AMQM01001739">
    <property type="status" value="NOT_ANNOTATED_CDS"/>
    <property type="molecule type" value="Genomic_DNA"/>
</dbReference>
<keyword evidence="4" id="KW-1185">Reference proteome</keyword>